<dbReference type="InterPro" id="IPR001633">
    <property type="entry name" value="EAL_dom"/>
</dbReference>
<dbReference type="Proteomes" id="UP000433652">
    <property type="component" value="Unassembled WGS sequence"/>
</dbReference>
<dbReference type="EMBL" id="WTYM01000030">
    <property type="protein sequence ID" value="MXO58721.1"/>
    <property type="molecule type" value="Genomic_DNA"/>
</dbReference>
<evidence type="ECO:0000313" key="3">
    <source>
        <dbReference type="Proteomes" id="UP000433652"/>
    </source>
</evidence>
<comment type="caution">
    <text evidence="2">The sequence shown here is derived from an EMBL/GenBank/DDBJ whole genome shotgun (WGS) entry which is preliminary data.</text>
</comment>
<dbReference type="InterPro" id="IPR043128">
    <property type="entry name" value="Rev_trsase/Diguanyl_cyclase"/>
</dbReference>
<name>A0A6I4SRX2_9SPHN</name>
<sequence length="437" mass="47009">MCRKSRIALSRIEGRAREVEAASRHCPVTGLPNRACANEWLNQALNERDGRPAVICAGFDPFGPGTDREATLVTRMSEIVAHIAPDGSLLARLAPGRYVIALGGALGTSELVTLARAACAMFGTLVSDSERLRVGVSIAVGSDTPESLIDRALEAQGAGVGPDPVILTFTDPEFYGEIEQRTAVARELESAIAGGRIEPFFQPFVELGSGRILGFEVLARWRDLEGRVRMPGEFLRLVEESGLVGRMYDSLLAAAAAEVRQWPPDWNFALNISASQLADEGLLERTMRTLLDAGVDPGRLEIEIAERALSANPEQARRLVDAFRKRGVKVSLDNFGSGSLHLRDLADFTFDRFKVDPTALSVDGGGDDGVAMGLIAAAARYLGVPVLAEGIETHACAEAAHVQGCDIGQGYLFGRPDRQTERFRLIGTLARPNDFAA</sequence>
<dbReference type="PROSITE" id="PS50883">
    <property type="entry name" value="EAL"/>
    <property type="match status" value="1"/>
</dbReference>
<accession>A0A6I4SRX2</accession>
<keyword evidence="3" id="KW-1185">Reference proteome</keyword>
<dbReference type="PANTHER" id="PTHR33121:SF70">
    <property type="entry name" value="SIGNALING PROTEIN YKOW"/>
    <property type="match status" value="1"/>
</dbReference>
<evidence type="ECO:0000313" key="2">
    <source>
        <dbReference type="EMBL" id="MXO58721.1"/>
    </source>
</evidence>
<evidence type="ECO:0000259" key="1">
    <source>
        <dbReference type="PROSITE" id="PS50883"/>
    </source>
</evidence>
<dbReference type="Pfam" id="PF00563">
    <property type="entry name" value="EAL"/>
    <property type="match status" value="1"/>
</dbReference>
<protein>
    <submittedName>
        <fullName evidence="2">EAL domain-containing protein</fullName>
    </submittedName>
</protein>
<dbReference type="OrthoDB" id="9814202at2"/>
<reference evidence="2 3" key="1">
    <citation type="submission" date="2019-12" db="EMBL/GenBank/DDBJ databases">
        <title>Genomic-based taxomic classification of the family Erythrobacteraceae.</title>
        <authorList>
            <person name="Xu L."/>
        </authorList>
    </citation>
    <scope>NUCLEOTIDE SEQUENCE [LARGE SCALE GENOMIC DNA]</scope>
    <source>
        <strain evidence="2 3">MCCC 1K01500</strain>
    </source>
</reference>
<dbReference type="InterPro" id="IPR029787">
    <property type="entry name" value="Nucleotide_cyclase"/>
</dbReference>
<dbReference type="SMART" id="SM00052">
    <property type="entry name" value="EAL"/>
    <property type="match status" value="1"/>
</dbReference>
<gene>
    <name evidence="2" type="ORF">GRI89_04090</name>
</gene>
<dbReference type="Gene3D" id="3.30.70.270">
    <property type="match status" value="1"/>
</dbReference>
<dbReference type="RefSeq" id="WP_159792467.1">
    <property type="nucleotide sequence ID" value="NZ_WTYM01000030.1"/>
</dbReference>
<dbReference type="SUPFAM" id="SSF141868">
    <property type="entry name" value="EAL domain-like"/>
    <property type="match status" value="1"/>
</dbReference>
<dbReference type="InterPro" id="IPR050706">
    <property type="entry name" value="Cyclic-di-GMP_PDE-like"/>
</dbReference>
<dbReference type="AlphaFoldDB" id="A0A6I4SRX2"/>
<dbReference type="Gene3D" id="3.20.20.450">
    <property type="entry name" value="EAL domain"/>
    <property type="match status" value="1"/>
</dbReference>
<feature type="domain" description="EAL" evidence="1">
    <location>
        <begin position="181"/>
        <end position="430"/>
    </location>
</feature>
<dbReference type="PANTHER" id="PTHR33121">
    <property type="entry name" value="CYCLIC DI-GMP PHOSPHODIESTERASE PDEF"/>
    <property type="match status" value="1"/>
</dbReference>
<dbReference type="CDD" id="cd01948">
    <property type="entry name" value="EAL"/>
    <property type="match status" value="1"/>
</dbReference>
<dbReference type="InterPro" id="IPR035919">
    <property type="entry name" value="EAL_sf"/>
</dbReference>
<dbReference type="SUPFAM" id="SSF55073">
    <property type="entry name" value="Nucleotide cyclase"/>
    <property type="match status" value="1"/>
</dbReference>
<dbReference type="GO" id="GO:0071111">
    <property type="term" value="F:cyclic-guanylate-specific phosphodiesterase activity"/>
    <property type="evidence" value="ECO:0007669"/>
    <property type="project" value="InterPro"/>
</dbReference>
<organism evidence="2 3">
    <name type="scientific">Croceibacterium salegens</name>
    <dbReference type="NCBI Taxonomy" id="1737568"/>
    <lineage>
        <taxon>Bacteria</taxon>
        <taxon>Pseudomonadati</taxon>
        <taxon>Pseudomonadota</taxon>
        <taxon>Alphaproteobacteria</taxon>
        <taxon>Sphingomonadales</taxon>
        <taxon>Erythrobacteraceae</taxon>
        <taxon>Croceibacterium</taxon>
    </lineage>
</organism>
<proteinExistence type="predicted"/>